<evidence type="ECO:0000313" key="9">
    <source>
        <dbReference type="EMBL" id="KTA98726.1"/>
    </source>
</evidence>
<dbReference type="GO" id="GO:0005763">
    <property type="term" value="C:mitochondrial small ribosomal subunit"/>
    <property type="evidence" value="ECO:0007669"/>
    <property type="project" value="EnsemblFungi"/>
</dbReference>
<dbReference type="InterPro" id="IPR020568">
    <property type="entry name" value="Ribosomal_Su5_D2-typ_SF"/>
</dbReference>
<dbReference type="InterPro" id="IPR023035">
    <property type="entry name" value="Ribosomal_uS9_bac/plastid"/>
</dbReference>
<evidence type="ECO:0000256" key="3">
    <source>
        <dbReference type="ARBA" id="ARBA00023274"/>
    </source>
</evidence>
<dbReference type="FunFam" id="3.30.230.10:FF:000001">
    <property type="entry name" value="30S ribosomal protein S9"/>
    <property type="match status" value="1"/>
</dbReference>
<dbReference type="EMBL" id="LLZZ01000186">
    <property type="protein sequence ID" value="KTA95202.1"/>
    <property type="molecule type" value="Genomic_DNA"/>
</dbReference>
<name>A0A0W0CGH4_CANGB</name>
<dbReference type="GO" id="GO:0006412">
    <property type="term" value="P:translation"/>
    <property type="evidence" value="ECO:0007669"/>
    <property type="project" value="InterPro"/>
</dbReference>
<sequence length="288" mass="32947">MWMRVNRMLGNVSVRQFSNVRVVAQEYSMRVQQARNRIVPKSLTFYSANPLHEEKISRLESLLKKYALPSSQKLPGADISAEENLKQNPRPSWISFSDYALIGGGTRLKPRHYEHFIQLLNKLNNIDPQLVNTEIKNELSKYIKKSSIQSQKTQQKELDEFGRSVAIGKRKAATAKVYLVRGEGKILVNGRQLNDYFLKMKDRESIAYPLQVVDSLGKYNVFATCRGGGPTGQAEAIMHAIAKALLVFNPLLKPRLRKAGVITRDYRHVERKKPGKKKARKMPTWVKR</sequence>
<dbReference type="SUPFAM" id="SSF54211">
    <property type="entry name" value="Ribosomal protein S5 domain 2-like"/>
    <property type="match status" value="1"/>
</dbReference>
<dbReference type="InterPro" id="IPR020574">
    <property type="entry name" value="Ribosomal_uS9_CS"/>
</dbReference>
<evidence type="ECO:0000313" key="8">
    <source>
        <dbReference type="EMBL" id="KTA95202.1"/>
    </source>
</evidence>
<dbReference type="GO" id="GO:0003723">
    <property type="term" value="F:RNA binding"/>
    <property type="evidence" value="ECO:0007669"/>
    <property type="project" value="TreeGrafter"/>
</dbReference>
<dbReference type="PROSITE" id="PS00360">
    <property type="entry name" value="RIBOSOMAL_S9"/>
    <property type="match status" value="1"/>
</dbReference>
<keyword evidence="3 6" id="KW-0687">Ribonucleoprotein</keyword>
<dbReference type="PANTHER" id="PTHR21569:SF1">
    <property type="entry name" value="SMALL RIBOSOMAL SUBUNIT PROTEIN US9M"/>
    <property type="match status" value="1"/>
</dbReference>
<organism evidence="9 10">
    <name type="scientific">Candida glabrata</name>
    <name type="common">Yeast</name>
    <name type="synonym">Torulopsis glabrata</name>
    <dbReference type="NCBI Taxonomy" id="5478"/>
    <lineage>
        <taxon>Eukaryota</taxon>
        <taxon>Fungi</taxon>
        <taxon>Dikarya</taxon>
        <taxon>Ascomycota</taxon>
        <taxon>Saccharomycotina</taxon>
        <taxon>Saccharomycetes</taxon>
        <taxon>Saccharomycetales</taxon>
        <taxon>Saccharomycetaceae</taxon>
        <taxon>Nakaseomyces</taxon>
    </lineage>
</organism>
<dbReference type="Gene3D" id="3.30.230.10">
    <property type="match status" value="1"/>
</dbReference>
<dbReference type="GO" id="GO:0003735">
    <property type="term" value="F:structural constituent of ribosome"/>
    <property type="evidence" value="ECO:0007669"/>
    <property type="project" value="EnsemblFungi"/>
</dbReference>
<dbReference type="VEuPathDB" id="FungiDB:CAGL0L06732g"/>
<proteinExistence type="inferred from homology"/>
<keyword evidence="2 6" id="KW-0689">Ribosomal protein</keyword>
<dbReference type="VEuPathDB" id="FungiDB:GWK60_L08481"/>
<dbReference type="Pfam" id="PF00380">
    <property type="entry name" value="Ribosomal_S9"/>
    <property type="match status" value="1"/>
</dbReference>
<dbReference type="OrthoDB" id="10254627at2759"/>
<accession>A0A0W0CGH4</accession>
<reference evidence="9 10" key="1">
    <citation type="submission" date="2015-10" db="EMBL/GenBank/DDBJ databases">
        <title>Draft genomes sequences of Candida glabrata isolates 1A, 1B, 2A, 2B, 3A and 3B.</title>
        <authorList>
            <person name="Haavelsrud O.E."/>
            <person name="Gaustad P."/>
        </authorList>
    </citation>
    <scope>NUCLEOTIDE SEQUENCE [LARGE SCALE GENOMIC DNA]</scope>
    <source>
        <strain evidence="9">910700640</strain>
    </source>
</reference>
<evidence type="ECO:0000313" key="10">
    <source>
        <dbReference type="Proteomes" id="UP000054886"/>
    </source>
</evidence>
<evidence type="ECO:0000256" key="7">
    <source>
        <dbReference type="SAM" id="MobiDB-lite"/>
    </source>
</evidence>
<gene>
    <name evidence="9" type="ORF">AO440_005109</name>
    <name evidence="8" type="ORF">AO440_005545</name>
</gene>
<comment type="caution">
    <text evidence="9">The sequence shown here is derived from an EMBL/GenBank/DDBJ whole genome shotgun (WGS) entry which is preliminary data.</text>
</comment>
<dbReference type="InterPro" id="IPR000754">
    <property type="entry name" value="Ribosomal_uS9"/>
</dbReference>
<protein>
    <recommendedName>
        <fullName evidence="4">Small ribosomal subunit protein uS9m</fullName>
    </recommendedName>
    <alternativeName>
        <fullName evidence="5">37S ribosomal protein S9, mitochondrial</fullName>
    </alternativeName>
</protein>
<feature type="region of interest" description="Disordered" evidence="7">
    <location>
        <begin position="269"/>
        <end position="288"/>
    </location>
</feature>
<dbReference type="InterPro" id="IPR014721">
    <property type="entry name" value="Ribsml_uS5_D2-typ_fold_subgr"/>
</dbReference>
<evidence type="ECO:0000256" key="6">
    <source>
        <dbReference type="RuleBase" id="RU003815"/>
    </source>
</evidence>
<dbReference type="AlphaFoldDB" id="A0A0W0CGH4"/>
<dbReference type="PANTHER" id="PTHR21569">
    <property type="entry name" value="RIBOSOMAL PROTEIN S9"/>
    <property type="match status" value="1"/>
</dbReference>
<dbReference type="VEuPathDB" id="FungiDB:GW608_L08503"/>
<dbReference type="VEuPathDB" id="FungiDB:B1J91_L06732g"/>
<evidence type="ECO:0000256" key="5">
    <source>
        <dbReference type="ARBA" id="ARBA00042623"/>
    </source>
</evidence>
<comment type="similarity">
    <text evidence="1 6">Belongs to the universal ribosomal protein uS9 family.</text>
</comment>
<dbReference type="Proteomes" id="UP000054886">
    <property type="component" value="Unassembled WGS sequence"/>
</dbReference>
<evidence type="ECO:0000256" key="2">
    <source>
        <dbReference type="ARBA" id="ARBA00022980"/>
    </source>
</evidence>
<evidence type="ECO:0000256" key="4">
    <source>
        <dbReference type="ARBA" id="ARBA00039318"/>
    </source>
</evidence>
<dbReference type="VEuPathDB" id="FungiDB:GVI51_L06611"/>
<evidence type="ECO:0000256" key="1">
    <source>
        <dbReference type="ARBA" id="ARBA00005251"/>
    </source>
</evidence>
<dbReference type="NCBIfam" id="NF001099">
    <property type="entry name" value="PRK00132.1"/>
    <property type="match status" value="1"/>
</dbReference>
<dbReference type="EMBL" id="LLZZ01000152">
    <property type="protein sequence ID" value="KTA98726.1"/>
    <property type="molecule type" value="Genomic_DNA"/>
</dbReference>